<reference evidence="1 2" key="1">
    <citation type="submission" date="2021-06" db="EMBL/GenBank/DDBJ databases">
        <title>Caerostris extrusa draft genome.</title>
        <authorList>
            <person name="Kono N."/>
            <person name="Arakawa K."/>
        </authorList>
    </citation>
    <scope>NUCLEOTIDE SEQUENCE [LARGE SCALE GENOMIC DNA]</scope>
</reference>
<dbReference type="AlphaFoldDB" id="A0AAV4W1R8"/>
<keyword evidence="2" id="KW-1185">Reference proteome</keyword>
<dbReference type="Proteomes" id="UP001054945">
    <property type="component" value="Unassembled WGS sequence"/>
</dbReference>
<proteinExistence type="predicted"/>
<sequence length="109" mass="12586">MVHSLQSKTIALQITSRPSHCVLMHLNPLSESICIPPPPYSTNPLVFSYWKTRRNTHSGFKRTAIKSRLTMDEQLRERSRPPLCKVAEQALLVSDYRKRGDTRHRNSKS</sequence>
<evidence type="ECO:0000313" key="2">
    <source>
        <dbReference type="Proteomes" id="UP001054945"/>
    </source>
</evidence>
<protein>
    <submittedName>
        <fullName evidence="1">Uncharacterized protein</fullName>
    </submittedName>
</protein>
<gene>
    <name evidence="1" type="ORF">CEXT_466811</name>
</gene>
<comment type="caution">
    <text evidence="1">The sequence shown here is derived from an EMBL/GenBank/DDBJ whole genome shotgun (WGS) entry which is preliminary data.</text>
</comment>
<accession>A0AAV4W1R8</accession>
<dbReference type="EMBL" id="BPLR01015335">
    <property type="protein sequence ID" value="GIY75405.1"/>
    <property type="molecule type" value="Genomic_DNA"/>
</dbReference>
<evidence type="ECO:0000313" key="1">
    <source>
        <dbReference type="EMBL" id="GIY75405.1"/>
    </source>
</evidence>
<organism evidence="1 2">
    <name type="scientific">Caerostris extrusa</name>
    <name type="common">Bark spider</name>
    <name type="synonym">Caerostris bankana</name>
    <dbReference type="NCBI Taxonomy" id="172846"/>
    <lineage>
        <taxon>Eukaryota</taxon>
        <taxon>Metazoa</taxon>
        <taxon>Ecdysozoa</taxon>
        <taxon>Arthropoda</taxon>
        <taxon>Chelicerata</taxon>
        <taxon>Arachnida</taxon>
        <taxon>Araneae</taxon>
        <taxon>Araneomorphae</taxon>
        <taxon>Entelegynae</taxon>
        <taxon>Araneoidea</taxon>
        <taxon>Araneidae</taxon>
        <taxon>Caerostris</taxon>
    </lineage>
</organism>
<name>A0AAV4W1R8_CAEEX</name>